<reference evidence="20" key="1">
    <citation type="journal article" date="2014" name="PLoS ONE">
        <title>The genome and linkage map of the northern pike (Esox lucius): conserved synteny revealed between the salmonid sister group and the Neoteleostei.</title>
        <authorList>
            <person name="Rondeau E.B."/>
            <person name="Minkley D.R."/>
            <person name="Leong J.S."/>
            <person name="Messmer A.M."/>
            <person name="Jantzen J.R."/>
            <person name="von Schalburg K.R."/>
            <person name="Lemon C."/>
            <person name="Bird N.H."/>
            <person name="Koop B.F."/>
        </authorList>
    </citation>
    <scope>NUCLEOTIDE SEQUENCE</scope>
</reference>
<dbReference type="Bgee" id="ENSELUG00000004009">
    <property type="expression patterns" value="Expressed in camera-type eye and 12 other cell types or tissues"/>
</dbReference>
<dbReference type="PANTHER" id="PTHR45476">
    <property type="entry name" value="CHLORIDE INTRACELLULAR CHANNEL PROTEIN 6-RELATED"/>
    <property type="match status" value="1"/>
</dbReference>
<evidence type="ECO:0000256" key="7">
    <source>
        <dbReference type="ARBA" id="ARBA00022692"/>
    </source>
</evidence>
<dbReference type="FunFam" id="3.40.30.10:FF:000021">
    <property type="entry name" value="Chloride intracellular channel 4"/>
    <property type="match status" value="1"/>
</dbReference>
<dbReference type="Proteomes" id="UP000265140">
    <property type="component" value="Chromosome 22"/>
</dbReference>
<feature type="compositionally biased region" description="Basic and acidic residues" evidence="17">
    <location>
        <begin position="288"/>
        <end position="303"/>
    </location>
</feature>
<evidence type="ECO:0000256" key="15">
    <source>
        <dbReference type="ARBA" id="ARBA00023303"/>
    </source>
</evidence>
<feature type="region of interest" description="Disordered" evidence="17">
    <location>
        <begin position="1006"/>
        <end position="1025"/>
    </location>
</feature>
<feature type="compositionally biased region" description="Polar residues" evidence="17">
    <location>
        <begin position="374"/>
        <end position="389"/>
    </location>
</feature>
<dbReference type="PRINTS" id="PR01263">
    <property type="entry name" value="INTCLCHANNEL"/>
</dbReference>
<dbReference type="InterPro" id="IPR053823">
    <property type="entry name" value="CLIC_N"/>
</dbReference>
<keyword evidence="11" id="KW-0406">Ion transport</keyword>
<feature type="compositionally biased region" description="Basic and acidic residues" evidence="17">
    <location>
        <begin position="889"/>
        <end position="901"/>
    </location>
</feature>
<feature type="compositionally biased region" description="Basic and acidic residues" evidence="17">
    <location>
        <begin position="363"/>
        <end position="373"/>
    </location>
</feature>
<feature type="compositionally biased region" description="Polar residues" evidence="17">
    <location>
        <begin position="446"/>
        <end position="459"/>
    </location>
</feature>
<feature type="compositionally biased region" description="Basic and acidic residues" evidence="17">
    <location>
        <begin position="27"/>
        <end position="37"/>
    </location>
</feature>
<evidence type="ECO:0000256" key="10">
    <source>
        <dbReference type="ARBA" id="ARBA00023002"/>
    </source>
</evidence>
<dbReference type="InterPro" id="IPR036249">
    <property type="entry name" value="Thioredoxin-like_sf"/>
</dbReference>
<feature type="compositionally biased region" description="Basic and acidic residues" evidence="17">
    <location>
        <begin position="1149"/>
        <end position="1186"/>
    </location>
</feature>
<feature type="region of interest" description="Disordered" evidence="17">
    <location>
        <begin position="446"/>
        <end position="500"/>
    </location>
</feature>
<dbReference type="STRING" id="8010.ENSELUP00000027686"/>
<feature type="compositionally biased region" description="Basic and acidic residues" evidence="17">
    <location>
        <begin position="926"/>
        <end position="937"/>
    </location>
</feature>
<keyword evidence="13" id="KW-0869">Chloride channel</keyword>
<feature type="compositionally biased region" description="Basic and acidic residues" evidence="17">
    <location>
        <begin position="531"/>
        <end position="543"/>
    </location>
</feature>
<feature type="region of interest" description="Disordered" evidence="17">
    <location>
        <begin position="1"/>
        <end position="191"/>
    </location>
</feature>
<keyword evidence="12" id="KW-0472">Membrane</keyword>
<feature type="region of interest" description="Disordered" evidence="17">
    <location>
        <begin position="1116"/>
        <end position="1136"/>
    </location>
</feature>
<evidence type="ECO:0000256" key="12">
    <source>
        <dbReference type="ARBA" id="ARBA00023136"/>
    </source>
</evidence>
<keyword evidence="4" id="KW-0813">Transport</keyword>
<dbReference type="FunFam" id="1.20.1050.10:FF:000001">
    <property type="entry name" value="Chloride intracellular channel 2"/>
    <property type="match status" value="1"/>
</dbReference>
<feature type="compositionally biased region" description="Acidic residues" evidence="17">
    <location>
        <begin position="544"/>
        <end position="553"/>
    </location>
</feature>
<feature type="region of interest" description="Disordered" evidence="17">
    <location>
        <begin position="1148"/>
        <end position="1207"/>
    </location>
</feature>
<comment type="similarity">
    <text evidence="3">Belongs to the chloride channel CLIC family.</text>
</comment>
<dbReference type="GeneTree" id="ENSGT00940000159602"/>
<keyword evidence="6" id="KW-0963">Cytoplasm</keyword>
<feature type="region of interest" description="Disordered" evidence="17">
    <location>
        <begin position="282"/>
        <end position="433"/>
    </location>
</feature>
<keyword evidence="7" id="KW-0812">Transmembrane</keyword>
<dbReference type="GO" id="GO:0005254">
    <property type="term" value="F:chloride channel activity"/>
    <property type="evidence" value="ECO:0007669"/>
    <property type="project" value="UniProtKB-KW"/>
</dbReference>
<evidence type="ECO:0000256" key="6">
    <source>
        <dbReference type="ARBA" id="ARBA00022490"/>
    </source>
</evidence>
<dbReference type="CDD" id="cd03061">
    <property type="entry name" value="GST_N_CLIC"/>
    <property type="match status" value="1"/>
</dbReference>
<feature type="compositionally biased region" description="Basic and acidic residues" evidence="17">
    <location>
        <begin position="97"/>
        <end position="111"/>
    </location>
</feature>
<comment type="subcellular location">
    <subcellularLocation>
        <location evidence="1">Cell membrane</location>
        <topology evidence="1">Single-pass membrane protein</topology>
    </subcellularLocation>
    <subcellularLocation>
        <location evidence="2">Cytoplasm</location>
    </subcellularLocation>
</comment>
<dbReference type="OrthoDB" id="1935530at2759"/>
<evidence type="ECO:0000256" key="1">
    <source>
        <dbReference type="ARBA" id="ARBA00004162"/>
    </source>
</evidence>
<keyword evidence="8" id="KW-0851">Voltage-gated channel</keyword>
<feature type="region of interest" description="Disordered" evidence="17">
    <location>
        <begin position="889"/>
        <end position="983"/>
    </location>
</feature>
<feature type="compositionally biased region" description="Basic and acidic residues" evidence="17">
    <location>
        <begin position="478"/>
        <end position="493"/>
    </location>
</feature>
<dbReference type="PANTHER" id="PTHR45476:SF1">
    <property type="entry name" value="CHLORIDE INTRACELLULAR CHANNEL PROTEIN 6"/>
    <property type="match status" value="1"/>
</dbReference>
<feature type="region of interest" description="Disordered" evidence="17">
    <location>
        <begin position="786"/>
        <end position="822"/>
    </location>
</feature>
<feature type="compositionally biased region" description="Basic and acidic residues" evidence="17">
    <location>
        <begin position="961"/>
        <end position="972"/>
    </location>
</feature>
<keyword evidence="14" id="KW-0868">Chloride</keyword>
<feature type="compositionally biased region" description="Basic and acidic residues" evidence="17">
    <location>
        <begin position="407"/>
        <end position="430"/>
    </location>
</feature>
<evidence type="ECO:0000256" key="14">
    <source>
        <dbReference type="ARBA" id="ARBA00023214"/>
    </source>
</evidence>
<feature type="region of interest" description="Disordered" evidence="17">
    <location>
        <begin position="527"/>
        <end position="564"/>
    </location>
</feature>
<feature type="compositionally biased region" description="Low complexity" evidence="17">
    <location>
        <begin position="153"/>
        <end position="163"/>
    </location>
</feature>
<evidence type="ECO:0000256" key="4">
    <source>
        <dbReference type="ARBA" id="ARBA00022448"/>
    </source>
</evidence>
<gene>
    <name evidence="19" type="primary">MIA3</name>
</gene>
<feature type="compositionally biased region" description="Acidic residues" evidence="17">
    <location>
        <begin position="38"/>
        <end position="71"/>
    </location>
</feature>
<dbReference type="InterPro" id="IPR002946">
    <property type="entry name" value="CLIC"/>
</dbReference>
<evidence type="ECO:0000256" key="17">
    <source>
        <dbReference type="SAM" id="MobiDB-lite"/>
    </source>
</evidence>
<feature type="compositionally biased region" description="Basic and acidic residues" evidence="17">
    <location>
        <begin position="944"/>
        <end position="954"/>
    </location>
</feature>
<accession>A0A3P8ZFZ5</accession>
<evidence type="ECO:0000256" key="3">
    <source>
        <dbReference type="ARBA" id="ARBA00007655"/>
    </source>
</evidence>
<dbReference type="InParanoid" id="A0A3P8ZFZ5"/>
<evidence type="ECO:0000313" key="20">
    <source>
        <dbReference type="Proteomes" id="UP000265140"/>
    </source>
</evidence>
<reference evidence="19" key="3">
    <citation type="submission" date="2025-08" db="UniProtKB">
        <authorList>
            <consortium name="Ensembl"/>
        </authorList>
    </citation>
    <scope>IDENTIFICATION</scope>
</reference>
<dbReference type="GO" id="GO:0005737">
    <property type="term" value="C:cytoplasm"/>
    <property type="evidence" value="ECO:0007669"/>
    <property type="project" value="UniProtKB-SubCell"/>
</dbReference>
<feature type="compositionally biased region" description="Polar residues" evidence="17">
    <location>
        <begin position="1191"/>
        <end position="1207"/>
    </location>
</feature>
<feature type="compositionally biased region" description="Basic and acidic residues" evidence="17">
    <location>
        <begin position="908"/>
        <end position="919"/>
    </location>
</feature>
<feature type="domain" description="CLIC N-terminal" evidence="18">
    <location>
        <begin position="1213"/>
        <end position="1296"/>
    </location>
</feature>
<evidence type="ECO:0000256" key="5">
    <source>
        <dbReference type="ARBA" id="ARBA00022475"/>
    </source>
</evidence>
<dbReference type="SUPFAM" id="SSF47616">
    <property type="entry name" value="GST C-terminal domain-like"/>
    <property type="match status" value="1"/>
</dbReference>
<dbReference type="InterPro" id="IPR036282">
    <property type="entry name" value="Glutathione-S-Trfase_C_sf"/>
</dbReference>
<dbReference type="OMA" id="KKEAPGR"/>
<proteinExistence type="inferred from homology"/>
<evidence type="ECO:0000256" key="11">
    <source>
        <dbReference type="ARBA" id="ARBA00023065"/>
    </source>
</evidence>
<comment type="catalytic activity">
    <reaction evidence="16">
        <text>chloride(in) = chloride(out)</text>
        <dbReference type="Rhea" id="RHEA:29823"/>
        <dbReference type="ChEBI" id="CHEBI:17996"/>
    </reaction>
</comment>
<feature type="compositionally biased region" description="Basic and acidic residues" evidence="17">
    <location>
        <begin position="554"/>
        <end position="564"/>
    </location>
</feature>
<feature type="region of interest" description="Disordered" evidence="17">
    <location>
        <begin position="1060"/>
        <end position="1089"/>
    </location>
</feature>
<reference evidence="19" key="4">
    <citation type="submission" date="2025-09" db="UniProtKB">
        <authorList>
            <consortium name="Ensembl"/>
        </authorList>
    </citation>
    <scope>IDENTIFICATION</scope>
</reference>
<feature type="compositionally biased region" description="Basic and acidic residues" evidence="17">
    <location>
        <begin position="1116"/>
        <end position="1130"/>
    </location>
</feature>
<evidence type="ECO:0000256" key="9">
    <source>
        <dbReference type="ARBA" id="ARBA00022989"/>
    </source>
</evidence>
<dbReference type="Gene3D" id="1.20.1050.10">
    <property type="match status" value="1"/>
</dbReference>
<keyword evidence="15" id="KW-0407">Ion channel</keyword>
<dbReference type="SUPFAM" id="SSF52833">
    <property type="entry name" value="Thioredoxin-like"/>
    <property type="match status" value="1"/>
</dbReference>
<keyword evidence="5" id="KW-1003">Cell membrane</keyword>
<dbReference type="GO" id="GO:0034707">
    <property type="term" value="C:chloride channel complex"/>
    <property type="evidence" value="ECO:0007669"/>
    <property type="project" value="UniProtKB-KW"/>
</dbReference>
<evidence type="ECO:0000313" key="19">
    <source>
        <dbReference type="Ensembl" id="ENSELUP00000027686.2"/>
    </source>
</evidence>
<dbReference type="Gene3D" id="3.40.30.10">
    <property type="entry name" value="Glutaredoxin"/>
    <property type="match status" value="1"/>
</dbReference>
<dbReference type="GO" id="GO:0005886">
    <property type="term" value="C:plasma membrane"/>
    <property type="evidence" value="ECO:0007669"/>
    <property type="project" value="UniProtKB-SubCell"/>
</dbReference>
<organism evidence="19 20">
    <name type="scientific">Esox lucius</name>
    <name type="common">Northern pike</name>
    <dbReference type="NCBI Taxonomy" id="8010"/>
    <lineage>
        <taxon>Eukaryota</taxon>
        <taxon>Metazoa</taxon>
        <taxon>Chordata</taxon>
        <taxon>Craniata</taxon>
        <taxon>Vertebrata</taxon>
        <taxon>Euteleostomi</taxon>
        <taxon>Actinopterygii</taxon>
        <taxon>Neopterygii</taxon>
        <taxon>Teleostei</taxon>
        <taxon>Protacanthopterygii</taxon>
        <taxon>Esociformes</taxon>
        <taxon>Esocidae</taxon>
        <taxon>Esox</taxon>
    </lineage>
</organism>
<evidence type="ECO:0000256" key="16">
    <source>
        <dbReference type="ARBA" id="ARBA00024167"/>
    </source>
</evidence>
<feature type="compositionally biased region" description="Basic and acidic residues" evidence="17">
    <location>
        <begin position="1015"/>
        <end position="1025"/>
    </location>
</feature>
<reference evidence="19" key="2">
    <citation type="submission" date="2020-02" db="EMBL/GenBank/DDBJ databases">
        <title>Esox lucius (northern pike) genome, fEsoLuc1, primary haplotype.</title>
        <authorList>
            <person name="Myers G."/>
            <person name="Karagic N."/>
            <person name="Meyer A."/>
            <person name="Pippel M."/>
            <person name="Reichard M."/>
            <person name="Winkler S."/>
            <person name="Tracey A."/>
            <person name="Sims Y."/>
            <person name="Howe K."/>
            <person name="Rhie A."/>
            <person name="Formenti G."/>
            <person name="Durbin R."/>
            <person name="Fedrigo O."/>
            <person name="Jarvis E.D."/>
        </authorList>
    </citation>
    <scope>NUCLEOTIDE SEQUENCE [LARGE SCALE GENOMIC DNA]</scope>
</reference>
<feature type="compositionally biased region" description="Polar residues" evidence="17">
    <location>
        <begin position="318"/>
        <end position="327"/>
    </location>
</feature>
<evidence type="ECO:0000256" key="8">
    <source>
        <dbReference type="ARBA" id="ARBA00022882"/>
    </source>
</evidence>
<protein>
    <recommendedName>
        <fullName evidence="18">CLIC N-terminal domain-containing protein</fullName>
    </recommendedName>
</protein>
<evidence type="ECO:0000256" key="2">
    <source>
        <dbReference type="ARBA" id="ARBA00004496"/>
    </source>
</evidence>
<keyword evidence="20" id="KW-1185">Reference proteome</keyword>
<evidence type="ECO:0000256" key="13">
    <source>
        <dbReference type="ARBA" id="ARBA00023173"/>
    </source>
</evidence>
<dbReference type="GO" id="GO:0016491">
    <property type="term" value="F:oxidoreductase activity"/>
    <property type="evidence" value="ECO:0007669"/>
    <property type="project" value="UniProtKB-KW"/>
</dbReference>
<feature type="compositionally biased region" description="Basic and acidic residues" evidence="17">
    <location>
        <begin position="138"/>
        <end position="152"/>
    </location>
</feature>
<feature type="compositionally biased region" description="Basic and acidic residues" evidence="17">
    <location>
        <begin position="172"/>
        <end position="191"/>
    </location>
</feature>
<name>A0A3P8ZFZ5_ESOLU</name>
<keyword evidence="9" id="KW-1133">Transmembrane helix</keyword>
<keyword evidence="10" id="KW-0560">Oxidoreductase</keyword>
<dbReference type="Pfam" id="PF22441">
    <property type="entry name" value="CLIC-like_N"/>
    <property type="match status" value="1"/>
</dbReference>
<feature type="compositionally biased region" description="Polar residues" evidence="17">
    <location>
        <begin position="1"/>
        <end position="13"/>
    </location>
</feature>
<dbReference type="Ensembl" id="ENSELUT00000015310.3">
    <property type="protein sequence ID" value="ENSELUP00000027686.2"/>
    <property type="gene ID" value="ENSELUG00000004009.3"/>
</dbReference>
<evidence type="ECO:0000259" key="18">
    <source>
        <dbReference type="Pfam" id="PF22441"/>
    </source>
</evidence>
<sequence length="1446" mass="163390">MAQSESTGLSPDFSNGAIIHRPVGTSTDKEMQRQQGKDEEEDVELAEEVLELGEEVGEDMEDIEMEEEEGGAAENVEVTMEAKGRGGSEGDEEERQLEEKEVRFEDKREEPNMSVDVIEEVHVKSVESVEGQKPAENTTKDIDIDRDRKEGRPLLPTPTFRLPDQPVQTPEIIKESPQEERREWKGEVGERHTNNELVTVCTEKGSVRETPGREIRSIADDEMGQEQGVGSDLHQDLSITDELAMKEDETSAEEDILQIALPSDEALTTGDEVGSTTTETLVLSTNDVESKEKKVSTENKKSETGSIADDTDQEVEMPTSQAPNNALTAEESDESGNIVTEHCRTVSTSDEVRETQQEEGLEEEPKHLPDNNHGETNADNNNVAENTHVVSEEEYNVSKEISGISRVSEERGGTTEEDVSKTEEGERQKTEQPTLLSLTDELTETAVNESQTTTAQQPTALVFPCVEDDEGGNGSRKQPHEIEEGETGVKEEGGLQPTEQQLQVGEIDKVGAVEVEGRSREAFQHVGNNEGVERDTRCSNREEEDKDDNVEIPEEARRGGSMDKLTETLFELDSVAMDEVEGKENRVLDEPAIHILEGTVGATREEYEDLERVEEAFEIDEGEEGDKEHAGEVILNEPKTAEHGVVQEMEHPVPVSEIEMLGAEEEGGLEDEPVTNIDDNLDSQSEGGAEVVEELENIIEGKLKPAAEGGSKTEECLQPVIKDEPVKVGNEDTVEDRRKVDEKDMELEVKAHKATIENGFPGTEEIRRQLLNEMLLSPTRLKKREMKDEVTVNRDKVTPRRSSNDWIKKESPEEVQTHSGREDWIKKQAPEELKTAVKKDDWIKKQAQEEVQSCGKKDWIKKQAPEDVQTRVKKEDWIKKQAPEEIQVRGKKEDWIKKEAPEEAQTPGKKEDWIKKEAPEGVSIASKREDWVKKEAPGRVQIPSKEDWVKKEAPGRVQIPSKKEDWVKKEAPGRVQTPSKKEDWIKKEAPKEVHIPSKREDWIKMEASGGVQIPGKREDSIRTQVPEEVHFPSKREDWIKKEAPEVVKTLAKKEDWIKKQSREEVQTSGKKMDLIKKAPEEAQTPGKREDWIKKQVLEEAQNTTRKDDWIKELKSVLKEEVQPTKGDDPVKKKKKKVVIMEEAPTIMHQKKEVKTDGKKEKEEQWEVKKEKTEQAELKKEKEEQGEPKNTVKLQTPTHHSQDSDSSNPQEYVISLYVKAGSDGESIGNCPFSQRLFMILWLKGVIFNVTTVDLKRKPADLQDLAPGTNPPFVTFNGEVKVDVNKIEEFLEENLTPPRYPRLATTHPEANTAGIDVFAKFSAYIKNSRKDTNDGLEKALLKSLHRLDEFLRTPLPEEIDANSTDNPQESTRSFLDGPDLTLADCNLLPKLHILKVVARKYRGFEIPVDMVGVWRYLNHAYEREEFTSTCPAEREIEFAYTDVAKRIK</sequence>
<dbReference type="NCBIfam" id="TIGR00862">
    <property type="entry name" value="O-ClC"/>
    <property type="match status" value="1"/>
</dbReference>